<gene>
    <name evidence="3" type="ORF">POM88_032357</name>
</gene>
<keyword evidence="1" id="KW-0812">Transmembrane</keyword>
<evidence type="ECO:0000313" key="3">
    <source>
        <dbReference type="EMBL" id="KAK1376164.1"/>
    </source>
</evidence>
<feature type="signal peptide" evidence="2">
    <location>
        <begin position="1"/>
        <end position="26"/>
    </location>
</feature>
<dbReference type="Pfam" id="PF06697">
    <property type="entry name" value="DUF1191"/>
    <property type="match status" value="1"/>
</dbReference>
<proteinExistence type="predicted"/>
<dbReference type="GO" id="GO:0016020">
    <property type="term" value="C:membrane"/>
    <property type="evidence" value="ECO:0007669"/>
    <property type="project" value="TreeGrafter"/>
</dbReference>
<keyword evidence="2" id="KW-0732">Signal</keyword>
<comment type="caution">
    <text evidence="3">The sequence shown here is derived from an EMBL/GenBank/DDBJ whole genome shotgun (WGS) entry which is preliminary data.</text>
</comment>
<keyword evidence="1" id="KW-0472">Membrane</keyword>
<organism evidence="3 4">
    <name type="scientific">Heracleum sosnowskyi</name>
    <dbReference type="NCBI Taxonomy" id="360622"/>
    <lineage>
        <taxon>Eukaryota</taxon>
        <taxon>Viridiplantae</taxon>
        <taxon>Streptophyta</taxon>
        <taxon>Embryophyta</taxon>
        <taxon>Tracheophyta</taxon>
        <taxon>Spermatophyta</taxon>
        <taxon>Magnoliopsida</taxon>
        <taxon>eudicotyledons</taxon>
        <taxon>Gunneridae</taxon>
        <taxon>Pentapetalae</taxon>
        <taxon>asterids</taxon>
        <taxon>campanulids</taxon>
        <taxon>Apiales</taxon>
        <taxon>Apiaceae</taxon>
        <taxon>Apioideae</taxon>
        <taxon>apioid superclade</taxon>
        <taxon>Tordylieae</taxon>
        <taxon>Tordyliinae</taxon>
        <taxon>Heracleum</taxon>
    </lineage>
</organism>
<evidence type="ECO:0000256" key="2">
    <source>
        <dbReference type="SAM" id="SignalP"/>
    </source>
</evidence>
<evidence type="ECO:0000256" key="1">
    <source>
        <dbReference type="SAM" id="Phobius"/>
    </source>
</evidence>
<dbReference type="PANTHER" id="PTHR33512:SF7">
    <property type="entry name" value="LEGUME LECTIN DOMAIN-CONTAINING PROTEIN"/>
    <property type="match status" value="1"/>
</dbReference>
<dbReference type="AlphaFoldDB" id="A0AAD8HZ45"/>
<evidence type="ECO:0000313" key="4">
    <source>
        <dbReference type="Proteomes" id="UP001237642"/>
    </source>
</evidence>
<reference evidence="3" key="1">
    <citation type="submission" date="2023-02" db="EMBL/GenBank/DDBJ databases">
        <title>Genome of toxic invasive species Heracleum sosnowskyi carries increased number of genes despite the absence of recent whole-genome duplications.</title>
        <authorList>
            <person name="Schelkunov M."/>
            <person name="Shtratnikova V."/>
            <person name="Makarenko M."/>
            <person name="Klepikova A."/>
            <person name="Omelchenko D."/>
            <person name="Novikova G."/>
            <person name="Obukhova E."/>
            <person name="Bogdanov V."/>
            <person name="Penin A."/>
            <person name="Logacheva M."/>
        </authorList>
    </citation>
    <scope>NUCLEOTIDE SEQUENCE</scope>
    <source>
        <strain evidence="3">Hsosn_3</strain>
        <tissue evidence="3">Leaf</tissue>
    </source>
</reference>
<keyword evidence="4" id="KW-1185">Reference proteome</keyword>
<dbReference type="InterPro" id="IPR010605">
    <property type="entry name" value="DUF1191"/>
</dbReference>
<dbReference type="EMBL" id="JAUIZM010000007">
    <property type="protein sequence ID" value="KAK1376164.1"/>
    <property type="molecule type" value="Genomic_DNA"/>
</dbReference>
<dbReference type="Proteomes" id="UP001237642">
    <property type="component" value="Unassembled WGS sequence"/>
</dbReference>
<reference evidence="3" key="2">
    <citation type="submission" date="2023-05" db="EMBL/GenBank/DDBJ databases">
        <authorList>
            <person name="Schelkunov M.I."/>
        </authorList>
    </citation>
    <scope>NUCLEOTIDE SEQUENCE</scope>
    <source>
        <strain evidence="3">Hsosn_3</strain>
        <tissue evidence="3">Leaf</tissue>
    </source>
</reference>
<protein>
    <submittedName>
        <fullName evidence="3">Lipoprotein signal peptidase</fullName>
    </submittedName>
</protein>
<feature type="transmembrane region" description="Helical" evidence="1">
    <location>
        <begin position="228"/>
        <end position="250"/>
    </location>
</feature>
<keyword evidence="1" id="KW-1133">Transmembrane helix</keyword>
<sequence>MGSRNIIWMMFYVSLTPFLIIRGTLADKNSDHDSRSLDKFLHDYAQKVVKLPSRGEFYDISLHSNYSGMKISYVQIETTNLWARGINSSLIHIPRRTRTRPSVKRLDIVFHHLGNLSSYYFSLPNHKFVTPVIGFTAYNGEKYTAANRSSVHKLKLEGNNTIVVRFEDSSLKKGEMNPSKRCVRFYPNGHVAFSKVGSTNLCHVHGQGHFAIVVRKWKPFWKRKTTKWWAIGIGVGIGVLFLGILVWILVRNFGRKKKVKSMQMQSERSEALDTVWVGTSKMPSAGGIRTQPVLENDYLP</sequence>
<name>A0AAD8HZ45_9APIA</name>
<accession>A0AAD8HZ45</accession>
<keyword evidence="3" id="KW-0449">Lipoprotein</keyword>
<dbReference type="PANTHER" id="PTHR33512">
    <property type="entry name" value="PROTEIN, PUTATIVE (DUF1191)-RELATED"/>
    <property type="match status" value="1"/>
</dbReference>
<feature type="chain" id="PRO_5042254274" evidence="2">
    <location>
        <begin position="27"/>
        <end position="300"/>
    </location>
</feature>